<dbReference type="InterPro" id="IPR017438">
    <property type="entry name" value="ATP-NAD_kinase_N"/>
</dbReference>
<gene>
    <name evidence="2" type="ORF">MNBD_ACTINO01-393</name>
</gene>
<dbReference type="AlphaFoldDB" id="A0A3B0RND2"/>
<protein>
    <recommendedName>
        <fullName evidence="1">DAGKc domain-containing protein</fullName>
    </recommendedName>
</protein>
<proteinExistence type="predicted"/>
<dbReference type="Pfam" id="PF00781">
    <property type="entry name" value="DAGK_cat"/>
    <property type="match status" value="1"/>
</dbReference>
<dbReference type="InterPro" id="IPR016064">
    <property type="entry name" value="NAD/diacylglycerol_kinase_sf"/>
</dbReference>
<dbReference type="PROSITE" id="PS50146">
    <property type="entry name" value="DAGK"/>
    <property type="match status" value="1"/>
</dbReference>
<dbReference type="InterPro" id="IPR001206">
    <property type="entry name" value="Diacylglycerol_kinase_cat_dom"/>
</dbReference>
<sequence length="210" mass="22303">MTPNDWSIIINPYAGHRPPSYGDVEAAVSKRGINATISVTTSLGELTALVNDQACSGVRSFVAVGGDGTAHHIINAIMATGLAQADRFVLAIVATGSGSDFVRTFGHRPGLEAGLDRMVAPDLYPIDIGRLNAPFGSRYFLNAANTGVAAAAAQCAQRLPKMLGPRRYTAGFWLELPRFPVRSISLECDRHRFEGEAISVVIANGQFFGG</sequence>
<feature type="domain" description="DAGKc" evidence="1">
    <location>
        <begin position="1"/>
        <end position="134"/>
    </location>
</feature>
<feature type="non-terminal residue" evidence="2">
    <location>
        <position position="210"/>
    </location>
</feature>
<reference evidence="2" key="1">
    <citation type="submission" date="2018-06" db="EMBL/GenBank/DDBJ databases">
        <authorList>
            <person name="Zhirakovskaya E."/>
        </authorList>
    </citation>
    <scope>NUCLEOTIDE SEQUENCE</scope>
</reference>
<dbReference type="Gene3D" id="2.60.200.40">
    <property type="match status" value="1"/>
</dbReference>
<dbReference type="InterPro" id="IPR050187">
    <property type="entry name" value="Lipid_Phosphate_FormReg"/>
</dbReference>
<name>A0A3B0RND2_9ZZZZ</name>
<dbReference type="EMBL" id="UOEI01000095">
    <property type="protein sequence ID" value="VAV93202.1"/>
    <property type="molecule type" value="Genomic_DNA"/>
</dbReference>
<dbReference type="PANTHER" id="PTHR12358:SF54">
    <property type="entry name" value="SPHINGOSINE KINASE RELATED PROTEIN"/>
    <property type="match status" value="1"/>
</dbReference>
<dbReference type="GO" id="GO:0005524">
    <property type="term" value="F:ATP binding"/>
    <property type="evidence" value="ECO:0007669"/>
    <property type="project" value="UniProtKB-KW"/>
</dbReference>
<dbReference type="GO" id="GO:0016301">
    <property type="term" value="F:kinase activity"/>
    <property type="evidence" value="ECO:0007669"/>
    <property type="project" value="UniProtKB-KW"/>
</dbReference>
<organism evidence="2">
    <name type="scientific">hydrothermal vent metagenome</name>
    <dbReference type="NCBI Taxonomy" id="652676"/>
    <lineage>
        <taxon>unclassified sequences</taxon>
        <taxon>metagenomes</taxon>
        <taxon>ecological metagenomes</taxon>
    </lineage>
</organism>
<accession>A0A3B0RND2</accession>
<evidence type="ECO:0000259" key="1">
    <source>
        <dbReference type="PROSITE" id="PS50146"/>
    </source>
</evidence>
<evidence type="ECO:0000313" key="2">
    <source>
        <dbReference type="EMBL" id="VAV93202.1"/>
    </source>
</evidence>
<dbReference type="Gene3D" id="3.40.50.10330">
    <property type="entry name" value="Probable inorganic polyphosphate/atp-NAD kinase, domain 1"/>
    <property type="match status" value="1"/>
</dbReference>
<dbReference type="PANTHER" id="PTHR12358">
    <property type="entry name" value="SPHINGOSINE KINASE"/>
    <property type="match status" value="1"/>
</dbReference>
<dbReference type="SUPFAM" id="SSF111331">
    <property type="entry name" value="NAD kinase/diacylglycerol kinase-like"/>
    <property type="match status" value="1"/>
</dbReference>